<organism evidence="4">
    <name type="scientific">Thrips palmi</name>
    <name type="common">Melon thrips</name>
    <dbReference type="NCBI Taxonomy" id="161013"/>
    <lineage>
        <taxon>Eukaryota</taxon>
        <taxon>Metazoa</taxon>
        <taxon>Ecdysozoa</taxon>
        <taxon>Arthropoda</taxon>
        <taxon>Hexapoda</taxon>
        <taxon>Insecta</taxon>
        <taxon>Pterygota</taxon>
        <taxon>Neoptera</taxon>
        <taxon>Paraneoptera</taxon>
        <taxon>Thysanoptera</taxon>
        <taxon>Terebrantia</taxon>
        <taxon>Thripoidea</taxon>
        <taxon>Thripidae</taxon>
        <taxon>Thrips</taxon>
    </lineage>
</organism>
<dbReference type="Proteomes" id="UP000515158">
    <property type="component" value="Unplaced"/>
</dbReference>
<proteinExistence type="predicted"/>
<feature type="region of interest" description="Disordered" evidence="1">
    <location>
        <begin position="1"/>
        <end position="27"/>
    </location>
</feature>
<reference evidence="4" key="1">
    <citation type="submission" date="2025-08" db="UniProtKB">
        <authorList>
            <consortium name="RefSeq"/>
        </authorList>
    </citation>
    <scope>IDENTIFICATION</scope>
    <source>
        <tissue evidence="4">Total insect</tissue>
    </source>
</reference>
<dbReference type="Gene3D" id="2.20.25.240">
    <property type="match status" value="1"/>
</dbReference>
<gene>
    <name evidence="4" type="primary">LOC117647909</name>
</gene>
<sequence>MDDVNVDGAREDVEEQLDNASNSQEEGWVAGFCIDDHDNEEDREQDLDENQASNSRGEIWSSVFCIAGQKKDSKLYIDDDTGYVYRIKSSDKWLNYMVCRHKKCSGIAKMTNGDDRHICQTRAHTHEPNSSHAAQRAFREELYSRAQTESKPLSEIHREVSERVTDEAVLREMTFSNLESSMLRHRNNVFPPIPKSLEDLGRTLEDPQYKNRFGDTKDGKPYFRVCKTGTAREGTIAVFISGHLEHLLTSSECFHIDGHFKTTPSVKDCYQLITIMAVAYDHVFPVVSALMTRKTKEAYKMLFKSVKELCPGIRMPHIMSDFEKGLCGALREEFPETTLTGCLFHVDQAMCKKSAKLGLRPLLQENQAAGEVVRMCMALPFLPHDKIDNGFKEVKEHSELQEFHEEVKPFLEYVDKTWIKGVGAKHLSVYRRHRRTNNDQESYHRTLVDMVGSPHPNAWCWIEAFRSHEAHHWRRYLSVSAGFSVTRCQKKKYRLLNKNIRNLSQKVHDMPVLQFLRAASYHCKETYKRVALTEEAVGDVLEAEDVATELLGEPEPLDAEDEDEAATAGTSLRGARGRGLTGRTRGGRAPHAAR</sequence>
<evidence type="ECO:0000313" key="4">
    <source>
        <dbReference type="RefSeq" id="XP_034245775.1"/>
    </source>
</evidence>
<dbReference type="RefSeq" id="XP_034245775.1">
    <property type="nucleotide sequence ID" value="XM_034389884.1"/>
</dbReference>
<dbReference type="Pfam" id="PF10551">
    <property type="entry name" value="MULE"/>
    <property type="match status" value="1"/>
</dbReference>
<dbReference type="PANTHER" id="PTHR47160">
    <property type="entry name" value="PUTATIVE-RELATED"/>
    <property type="match status" value="1"/>
</dbReference>
<dbReference type="KEGG" id="tpal:117647909"/>
<dbReference type="OrthoDB" id="8192602at2759"/>
<evidence type="ECO:0000256" key="1">
    <source>
        <dbReference type="SAM" id="MobiDB-lite"/>
    </source>
</evidence>
<dbReference type="InterPro" id="IPR018289">
    <property type="entry name" value="MULE_transposase_dom"/>
</dbReference>
<name>A0A6P8Z6E7_THRPL</name>
<feature type="domain" description="MULE transposase" evidence="2">
    <location>
        <begin position="255"/>
        <end position="346"/>
    </location>
</feature>
<feature type="compositionally biased region" description="Acidic residues" evidence="1">
    <location>
        <begin position="555"/>
        <end position="565"/>
    </location>
</feature>
<protein>
    <submittedName>
        <fullName evidence="4">Uncharacterized protein LOC117647909</fullName>
    </submittedName>
</protein>
<feature type="non-terminal residue" evidence="4">
    <location>
        <position position="594"/>
    </location>
</feature>
<dbReference type="AlphaFoldDB" id="A0A6P8Z6E7"/>
<dbReference type="GeneID" id="117647909"/>
<dbReference type="InParanoid" id="A0A6P8Z6E7"/>
<evidence type="ECO:0000259" key="2">
    <source>
        <dbReference type="Pfam" id="PF10551"/>
    </source>
</evidence>
<accession>A0A6P8Z6E7</accession>
<evidence type="ECO:0000313" key="3">
    <source>
        <dbReference type="Proteomes" id="UP000515158"/>
    </source>
</evidence>
<feature type="compositionally biased region" description="Basic residues" evidence="1">
    <location>
        <begin position="585"/>
        <end position="594"/>
    </location>
</feature>
<keyword evidence="3" id="KW-1185">Reference proteome</keyword>
<dbReference type="PANTHER" id="PTHR47160:SF10">
    <property type="entry name" value="MULE TRANSPOSASE DOMAIN-CONTAINING PROTEIN"/>
    <property type="match status" value="1"/>
</dbReference>
<feature type="region of interest" description="Disordered" evidence="1">
    <location>
        <begin position="552"/>
        <end position="594"/>
    </location>
</feature>